<accession>A0A1M6P004</accession>
<gene>
    <name evidence="14" type="ORF">SAMN05192548_1011154</name>
</gene>
<keyword evidence="11 13" id="KW-0472">Membrane</keyword>
<dbReference type="GO" id="GO:0010045">
    <property type="term" value="P:response to nickel cation"/>
    <property type="evidence" value="ECO:0007669"/>
    <property type="project" value="TreeGrafter"/>
</dbReference>
<comment type="similarity">
    <text evidence="13">Belongs to the NiCoT transporter (TC 2.A.52) family.</text>
</comment>
<dbReference type="GO" id="GO:0046583">
    <property type="term" value="F:monoatomic cation efflux transmembrane transporter activity"/>
    <property type="evidence" value="ECO:0007669"/>
    <property type="project" value="TreeGrafter"/>
</dbReference>
<dbReference type="InterPro" id="IPR011541">
    <property type="entry name" value="Ni/Co_transpt_high_affinity"/>
</dbReference>
<evidence type="ECO:0000256" key="6">
    <source>
        <dbReference type="ARBA" id="ARBA00022596"/>
    </source>
</evidence>
<dbReference type="InterPro" id="IPR051224">
    <property type="entry name" value="NiCoT_RcnA"/>
</dbReference>
<keyword evidence="3" id="KW-0171">Cobalt transport</keyword>
<evidence type="ECO:0000256" key="13">
    <source>
        <dbReference type="RuleBase" id="RU362101"/>
    </source>
</evidence>
<dbReference type="GO" id="GO:0032025">
    <property type="term" value="P:response to cobalt ion"/>
    <property type="evidence" value="ECO:0007669"/>
    <property type="project" value="TreeGrafter"/>
</dbReference>
<dbReference type="GO" id="GO:0006824">
    <property type="term" value="P:cobalt ion transport"/>
    <property type="evidence" value="ECO:0007669"/>
    <property type="project" value="UniProtKB-KW"/>
</dbReference>
<evidence type="ECO:0000256" key="9">
    <source>
        <dbReference type="ARBA" id="ARBA00023065"/>
    </source>
</evidence>
<keyword evidence="10" id="KW-0921">Nickel transport</keyword>
<evidence type="ECO:0000256" key="4">
    <source>
        <dbReference type="ARBA" id="ARBA00022448"/>
    </source>
</evidence>
<evidence type="ECO:0000256" key="7">
    <source>
        <dbReference type="ARBA" id="ARBA00022692"/>
    </source>
</evidence>
<dbReference type="GO" id="GO:0005886">
    <property type="term" value="C:plasma membrane"/>
    <property type="evidence" value="ECO:0007669"/>
    <property type="project" value="UniProtKB-SubCell"/>
</dbReference>
<feature type="transmembrane region" description="Helical" evidence="13">
    <location>
        <begin position="179"/>
        <end position="201"/>
    </location>
</feature>
<dbReference type="STRING" id="169427.SAMN05192548_1011154"/>
<protein>
    <recommendedName>
        <fullName evidence="13">Nickel/cobalt efflux system</fullName>
    </recommendedName>
</protein>
<evidence type="ECO:0000256" key="1">
    <source>
        <dbReference type="ARBA" id="ARBA00002510"/>
    </source>
</evidence>
<keyword evidence="4 13" id="KW-0813">Transport</keyword>
<feature type="transmembrane region" description="Helical" evidence="13">
    <location>
        <begin position="100"/>
        <end position="119"/>
    </location>
</feature>
<dbReference type="Pfam" id="PF03824">
    <property type="entry name" value="NicO"/>
    <property type="match status" value="1"/>
</dbReference>
<keyword evidence="12" id="KW-0170">Cobalt</keyword>
<feature type="transmembrane region" description="Helical" evidence="13">
    <location>
        <begin position="140"/>
        <end position="167"/>
    </location>
</feature>
<evidence type="ECO:0000313" key="15">
    <source>
        <dbReference type="Proteomes" id="UP000184395"/>
    </source>
</evidence>
<evidence type="ECO:0000256" key="2">
    <source>
        <dbReference type="ARBA" id="ARBA00004651"/>
    </source>
</evidence>
<name>A0A1M6P004_9BURK</name>
<feature type="transmembrane region" description="Helical" evidence="13">
    <location>
        <begin position="345"/>
        <end position="368"/>
    </location>
</feature>
<evidence type="ECO:0000256" key="11">
    <source>
        <dbReference type="ARBA" id="ARBA00023136"/>
    </source>
</evidence>
<dbReference type="AlphaFoldDB" id="A0A1M6P004"/>
<keyword evidence="5" id="KW-1003">Cell membrane</keyword>
<evidence type="ECO:0000256" key="5">
    <source>
        <dbReference type="ARBA" id="ARBA00022475"/>
    </source>
</evidence>
<dbReference type="PANTHER" id="PTHR40659:SF1">
    <property type="entry name" value="NICKEL_COBALT EFFLUX SYSTEM RCNA"/>
    <property type="match status" value="1"/>
</dbReference>
<evidence type="ECO:0000256" key="3">
    <source>
        <dbReference type="ARBA" id="ARBA00022426"/>
    </source>
</evidence>
<dbReference type="Proteomes" id="UP000184395">
    <property type="component" value="Unassembled WGS sequence"/>
</dbReference>
<dbReference type="PANTHER" id="PTHR40659">
    <property type="entry name" value="NICKEL/COBALT EFFLUX SYSTEM RCNA"/>
    <property type="match status" value="1"/>
</dbReference>
<evidence type="ECO:0000256" key="10">
    <source>
        <dbReference type="ARBA" id="ARBA00023112"/>
    </source>
</evidence>
<evidence type="ECO:0000313" key="14">
    <source>
        <dbReference type="EMBL" id="SHK01295.1"/>
    </source>
</evidence>
<proteinExistence type="inferred from homology"/>
<keyword evidence="9" id="KW-0406">Ion transport</keyword>
<sequence>MLIPDGRRGIRRGAFALMFLMITVVQTASAETVDVFGRTSSGAPGAANVPAPMSHRGAEQPVAMPEPVRRAIAASVALQGRLNAQLQEQLVEQRNGASMLAAWTLMLLSFGYGVLHALGPGHGKIVVSAYLMSHRARVGHAIALSVWSACVQAISAICLVGGAAWLAREGVGGVLTRAAALDLVSYVSLLCVGLITVWSIVTRRDCCDERRITLIPKRRAGLFATRRDDSNLQHGRYLGASSLTSRRAQAWTNVNENAGNVWIARQIVMTGLAVGVRPCVGAIFVLIAALANGIFMVGVLSALAMAAGVSLTVLAVGLASLGINRAVSNRSLARRQVLETIRTRFALAGALIITLFAAWQVFALLSGLQLAALA</sequence>
<dbReference type="EMBL" id="FRAB01000011">
    <property type="protein sequence ID" value="SHK01295.1"/>
    <property type="molecule type" value="Genomic_DNA"/>
</dbReference>
<keyword evidence="8 13" id="KW-1133">Transmembrane helix</keyword>
<feature type="transmembrane region" description="Helical" evidence="13">
    <location>
        <begin position="274"/>
        <end position="297"/>
    </location>
</feature>
<evidence type="ECO:0000256" key="8">
    <source>
        <dbReference type="ARBA" id="ARBA00022989"/>
    </source>
</evidence>
<feature type="transmembrane region" description="Helical" evidence="13">
    <location>
        <begin position="303"/>
        <end position="324"/>
    </location>
</feature>
<comment type="function">
    <text evidence="1">Efflux system for nickel and cobalt.</text>
</comment>
<comment type="subcellular location">
    <subcellularLocation>
        <location evidence="2 13">Cell membrane</location>
        <topology evidence="2 13">Multi-pass membrane protein</topology>
    </subcellularLocation>
</comment>
<reference evidence="14 15" key="1">
    <citation type="submission" date="2016-11" db="EMBL/GenBank/DDBJ databases">
        <authorList>
            <person name="Jaros S."/>
            <person name="Januszkiewicz K."/>
            <person name="Wedrychowicz H."/>
        </authorList>
    </citation>
    <scope>NUCLEOTIDE SEQUENCE [LARGE SCALE GENOMIC DNA]</scope>
    <source>
        <strain evidence="14 15">LMG 20594</strain>
    </source>
</reference>
<keyword evidence="7 13" id="KW-0812">Transmembrane</keyword>
<evidence type="ECO:0000256" key="12">
    <source>
        <dbReference type="ARBA" id="ARBA00023285"/>
    </source>
</evidence>
<dbReference type="GO" id="GO:0015099">
    <property type="term" value="F:nickel cation transmembrane transporter activity"/>
    <property type="evidence" value="ECO:0007669"/>
    <property type="project" value="UniProtKB-UniRule"/>
</dbReference>
<keyword evidence="6" id="KW-0533">Nickel</keyword>
<organism evidence="14 15">
    <name type="scientific">Paraburkholderia terricola</name>
    <dbReference type="NCBI Taxonomy" id="169427"/>
    <lineage>
        <taxon>Bacteria</taxon>
        <taxon>Pseudomonadati</taxon>
        <taxon>Pseudomonadota</taxon>
        <taxon>Betaproteobacteria</taxon>
        <taxon>Burkholderiales</taxon>
        <taxon>Burkholderiaceae</taxon>
        <taxon>Paraburkholderia</taxon>
    </lineage>
</organism>